<reference evidence="2 3" key="1">
    <citation type="journal article" date="2023" name="Mol. Biol. Evol.">
        <title>Genomics of Secondarily Temperate Adaptation in the Only Non-Antarctic Icefish.</title>
        <authorList>
            <person name="Rivera-Colon A.G."/>
            <person name="Rayamajhi N."/>
            <person name="Minhas B.F."/>
            <person name="Madrigal G."/>
            <person name="Bilyk K.T."/>
            <person name="Yoon V."/>
            <person name="Hune M."/>
            <person name="Gregory S."/>
            <person name="Cheng C.H.C."/>
            <person name="Catchen J.M."/>
        </authorList>
    </citation>
    <scope>NUCLEOTIDE SEQUENCE [LARGE SCALE GENOMIC DNA]</scope>
    <source>
        <strain evidence="2">JC2023a</strain>
    </source>
</reference>
<proteinExistence type="predicted"/>
<evidence type="ECO:0000313" key="3">
    <source>
        <dbReference type="Proteomes" id="UP001335648"/>
    </source>
</evidence>
<keyword evidence="1" id="KW-0175">Coiled coil</keyword>
<dbReference type="AlphaFoldDB" id="A0AAN8GRN3"/>
<organism evidence="2 3">
    <name type="scientific">Champsocephalus esox</name>
    <name type="common">pike icefish</name>
    <dbReference type="NCBI Taxonomy" id="159716"/>
    <lineage>
        <taxon>Eukaryota</taxon>
        <taxon>Metazoa</taxon>
        <taxon>Chordata</taxon>
        <taxon>Craniata</taxon>
        <taxon>Vertebrata</taxon>
        <taxon>Euteleostomi</taxon>
        <taxon>Actinopterygii</taxon>
        <taxon>Neopterygii</taxon>
        <taxon>Teleostei</taxon>
        <taxon>Neoteleostei</taxon>
        <taxon>Acanthomorphata</taxon>
        <taxon>Eupercaria</taxon>
        <taxon>Perciformes</taxon>
        <taxon>Notothenioidei</taxon>
        <taxon>Channichthyidae</taxon>
        <taxon>Champsocephalus</taxon>
    </lineage>
</organism>
<accession>A0AAN8GRN3</accession>
<sequence length="178" mass="19926">MPTTRSTLMDPESLGKLIKDIVREEITSALEDKLKPIQDSLSKLQVTAANSVCKIQDLEESANETDSRLTQLENDCKLLQSSNEKCMQKIEVFEDQNRKFNIRIYGLKEGLEQGSLTAYVTELLADLFGQNILGPLPTVSYAYRNGPAKGNRCITARLNSFETKRTIPSLVREKGGKQ</sequence>
<gene>
    <name evidence="2" type="ORF">CesoFtcFv8_016539</name>
</gene>
<feature type="coiled-coil region" evidence="1">
    <location>
        <begin position="55"/>
        <end position="89"/>
    </location>
</feature>
<dbReference type="Gene3D" id="3.30.70.1820">
    <property type="entry name" value="L1 transposable element, RRM domain"/>
    <property type="match status" value="1"/>
</dbReference>
<protein>
    <submittedName>
        <fullName evidence="2">Uncharacterized protein</fullName>
    </submittedName>
</protein>
<name>A0AAN8GRN3_9TELE</name>
<comment type="caution">
    <text evidence="2">The sequence shown here is derived from an EMBL/GenBank/DDBJ whole genome shotgun (WGS) entry which is preliminary data.</text>
</comment>
<keyword evidence="3" id="KW-1185">Reference proteome</keyword>
<evidence type="ECO:0000256" key="1">
    <source>
        <dbReference type="SAM" id="Coils"/>
    </source>
</evidence>
<dbReference type="Proteomes" id="UP001335648">
    <property type="component" value="Unassembled WGS sequence"/>
</dbReference>
<evidence type="ECO:0000313" key="2">
    <source>
        <dbReference type="EMBL" id="KAK5887993.1"/>
    </source>
</evidence>
<dbReference type="EMBL" id="JAULUE010002058">
    <property type="protein sequence ID" value="KAK5887993.1"/>
    <property type="molecule type" value="Genomic_DNA"/>
</dbReference>